<evidence type="ECO:0000313" key="8">
    <source>
        <dbReference type="EMBL" id="PFH60934.1"/>
    </source>
</evidence>
<evidence type="ECO:0000256" key="2">
    <source>
        <dbReference type="ARBA" id="ARBA00022801"/>
    </source>
</evidence>
<evidence type="ECO:0000259" key="6">
    <source>
        <dbReference type="PROSITE" id="PS51192"/>
    </source>
</evidence>
<evidence type="ECO:0000256" key="4">
    <source>
        <dbReference type="ARBA" id="ARBA00022840"/>
    </source>
</evidence>
<name>A0A2A9PI83_OPHUN</name>
<dbReference type="CDD" id="cd18025">
    <property type="entry name" value="DEXHc_DDX60"/>
    <property type="match status" value="1"/>
</dbReference>
<reference evidence="8 9" key="2">
    <citation type="journal article" date="2017" name="Sci. Rep.">
        <title>Ant-infecting Ophiocordyceps genomes reveal a high diversity of potential behavioral manipulation genes and a possible major role for enterotoxins.</title>
        <authorList>
            <person name="de Bekker C."/>
            <person name="Ohm R.A."/>
            <person name="Evans H.C."/>
            <person name="Brachmann A."/>
            <person name="Hughes D.P."/>
        </authorList>
    </citation>
    <scope>NUCLEOTIDE SEQUENCE [LARGE SCALE GENOMIC DNA]</scope>
    <source>
        <strain evidence="8 9">SC16a</strain>
    </source>
</reference>
<evidence type="ECO:0000256" key="1">
    <source>
        <dbReference type="ARBA" id="ARBA00022741"/>
    </source>
</evidence>
<feature type="compositionally biased region" description="Low complexity" evidence="5">
    <location>
        <begin position="1706"/>
        <end position="1729"/>
    </location>
</feature>
<reference evidence="8 9" key="1">
    <citation type="journal article" date="2015" name="BMC Genomics">
        <title>Gene expression during zombie ant biting behavior reflects the complexity underlying fungal parasitic behavioral manipulation.</title>
        <authorList>
            <person name="de Bekker C."/>
            <person name="Ohm R.A."/>
            <person name="Loreto R.G."/>
            <person name="Sebastian A."/>
            <person name="Albert I."/>
            <person name="Merrow M."/>
            <person name="Brachmann A."/>
            <person name="Hughes D.P."/>
        </authorList>
    </citation>
    <scope>NUCLEOTIDE SEQUENCE [LARGE SCALE GENOMIC DNA]</scope>
    <source>
        <strain evidence="8 9">SC16a</strain>
    </source>
</reference>
<dbReference type="EMBL" id="LAZP02000099">
    <property type="protein sequence ID" value="PFH60934.1"/>
    <property type="molecule type" value="Genomic_DNA"/>
</dbReference>
<evidence type="ECO:0000313" key="9">
    <source>
        <dbReference type="Proteomes" id="UP000037136"/>
    </source>
</evidence>
<dbReference type="PROSITE" id="PS51194">
    <property type="entry name" value="HELICASE_CTER"/>
    <property type="match status" value="1"/>
</dbReference>
<dbReference type="Pfam" id="PF00270">
    <property type="entry name" value="DEAD"/>
    <property type="match status" value="1"/>
</dbReference>
<evidence type="ECO:0000259" key="7">
    <source>
        <dbReference type="PROSITE" id="PS51194"/>
    </source>
</evidence>
<dbReference type="PANTHER" id="PTHR44533:SF4">
    <property type="entry name" value="DEAD_H RNA HELICASE, PUTATIVE-RELATED"/>
    <property type="match status" value="1"/>
</dbReference>
<feature type="region of interest" description="Disordered" evidence="5">
    <location>
        <begin position="1168"/>
        <end position="1190"/>
    </location>
</feature>
<comment type="caution">
    <text evidence="8">The sequence shown here is derived from an EMBL/GenBank/DDBJ whole genome shotgun (WGS) entry which is preliminary data.</text>
</comment>
<feature type="domain" description="Helicase C-terminal" evidence="7">
    <location>
        <begin position="1192"/>
        <end position="1363"/>
    </location>
</feature>
<keyword evidence="2" id="KW-0378">Hydrolase</keyword>
<dbReference type="InterPro" id="IPR027417">
    <property type="entry name" value="P-loop_NTPase"/>
</dbReference>
<evidence type="ECO:0008006" key="10">
    <source>
        <dbReference type="Google" id="ProtNLM"/>
    </source>
</evidence>
<dbReference type="GO" id="GO:0003676">
    <property type="term" value="F:nucleic acid binding"/>
    <property type="evidence" value="ECO:0007669"/>
    <property type="project" value="InterPro"/>
</dbReference>
<dbReference type="InterPro" id="IPR055124">
    <property type="entry name" value="PIN-like_DDX60"/>
</dbReference>
<organism evidence="8 9">
    <name type="scientific">Ophiocordyceps unilateralis</name>
    <name type="common">Zombie-ant fungus</name>
    <name type="synonym">Torrubia unilateralis</name>
    <dbReference type="NCBI Taxonomy" id="268505"/>
    <lineage>
        <taxon>Eukaryota</taxon>
        <taxon>Fungi</taxon>
        <taxon>Dikarya</taxon>
        <taxon>Ascomycota</taxon>
        <taxon>Pezizomycotina</taxon>
        <taxon>Sordariomycetes</taxon>
        <taxon>Hypocreomycetidae</taxon>
        <taxon>Hypocreales</taxon>
        <taxon>Ophiocordycipitaceae</taxon>
        <taxon>Ophiocordyceps</taxon>
    </lineage>
</organism>
<feature type="compositionally biased region" description="Low complexity" evidence="5">
    <location>
        <begin position="1759"/>
        <end position="1770"/>
    </location>
</feature>
<dbReference type="InterPro" id="IPR011545">
    <property type="entry name" value="DEAD/DEAH_box_helicase_dom"/>
</dbReference>
<evidence type="ECO:0000256" key="5">
    <source>
        <dbReference type="SAM" id="MobiDB-lite"/>
    </source>
</evidence>
<keyword evidence="4" id="KW-0067">ATP-binding</keyword>
<protein>
    <recommendedName>
        <fullName evidence="10">Helicase ATP-binding domain-containing protein</fullName>
    </recommendedName>
</protein>
<dbReference type="OrthoDB" id="2320933at2759"/>
<proteinExistence type="predicted"/>
<feature type="compositionally biased region" description="Low complexity" evidence="5">
    <location>
        <begin position="530"/>
        <end position="543"/>
    </location>
</feature>
<dbReference type="STRING" id="268505.A0A2A9PI83"/>
<feature type="region of interest" description="Disordered" evidence="5">
    <location>
        <begin position="1744"/>
        <end position="1774"/>
    </location>
</feature>
<feature type="region of interest" description="Disordered" evidence="5">
    <location>
        <begin position="509"/>
        <end position="558"/>
    </location>
</feature>
<dbReference type="PANTHER" id="PTHR44533">
    <property type="entry name" value="DEAD/H RNA HELICASE, PUTATIVE-RELATED"/>
    <property type="match status" value="1"/>
</dbReference>
<accession>A0A2A9PI83</accession>
<keyword evidence="3" id="KW-0347">Helicase</keyword>
<dbReference type="SMART" id="SM00490">
    <property type="entry name" value="HELICc"/>
    <property type="match status" value="1"/>
</dbReference>
<dbReference type="SUPFAM" id="SSF52540">
    <property type="entry name" value="P-loop containing nucleoside triphosphate hydrolases"/>
    <property type="match status" value="1"/>
</dbReference>
<dbReference type="CDD" id="cd18795">
    <property type="entry name" value="SF2_C_Ski2"/>
    <property type="match status" value="1"/>
</dbReference>
<dbReference type="SMART" id="SM00487">
    <property type="entry name" value="DEXDc"/>
    <property type="match status" value="1"/>
</dbReference>
<dbReference type="InterPro" id="IPR001650">
    <property type="entry name" value="Helicase_C-like"/>
</dbReference>
<keyword evidence="9" id="KW-1185">Reference proteome</keyword>
<dbReference type="PROSITE" id="PS51192">
    <property type="entry name" value="HELICASE_ATP_BIND_1"/>
    <property type="match status" value="1"/>
</dbReference>
<evidence type="ECO:0000256" key="3">
    <source>
        <dbReference type="ARBA" id="ARBA00022806"/>
    </source>
</evidence>
<dbReference type="GO" id="GO:0005524">
    <property type="term" value="F:ATP binding"/>
    <property type="evidence" value="ECO:0007669"/>
    <property type="project" value="UniProtKB-KW"/>
</dbReference>
<dbReference type="GO" id="GO:0016787">
    <property type="term" value="F:hydrolase activity"/>
    <property type="evidence" value="ECO:0007669"/>
    <property type="project" value="UniProtKB-KW"/>
</dbReference>
<dbReference type="Pfam" id="PF23002">
    <property type="entry name" value="PIN-like_DDX60"/>
    <property type="match status" value="1"/>
</dbReference>
<sequence>MAEDKLKSWYESISPLRVDIVGEFACKELFAIHGDSLLLHCLTQAKVDFTDGFQLLHAIHAVEKFLANLTQRGLNFRIVWFRDHEQLCVPASAASEREAESADLITANCYRLTRAILIRHLQEHARGSQELQFVFQDANSEEFEQYLAQNSLRFFLCLDGNAFDGHWSPNSIQYLKFIHHVASAGYSIALINNVEFASLKVLSSVFSPSSAGESLDVEGCQQQPRKSFQSLPELERRVGLEPDSWSPWDHGKPLSARDVISLTALCNTLLKKSDDCDKVCAAAYILHLCALRRWPLSQRSCPTTPLTTKEQADIDSFLASFADVSINVVENLSPEETWDAYDLLDGRILRRFFKNLKSLAPSPTVAREASKLAKRIHQLTQIDVSDFLPPSSDVNSASSSKQNEPENGLASYVLPFNHPVLERYLEPVRLVANEAAEPVESSKVFQELTHWHNAKKPVDPKHTRQPLSLKLQRKNQRLMADTIAYSASLTNASGKIINPETIVTLSAANNPPVEQDGKARAGKKVPSKPVPSKSIPAKPVPSKGKNSKQVKSGRDKALEEAQRVRKEKLGDKAGAVMTYWDERCREFQNEQSLTRRLAKALKYLNGLSSQEMDSVGAEASLYICEVLASMIGQGKKSGVRVSEPGLLAMIWSKLLETGRMQLSAASLSRLSKFSEALQIRLPADLSPEPSLNARKLPFPAVTAAQLKLPASPTEFQLTHCGPYLDRSFDSAPDPRVSQFLPDAWQRSVLDAIDADKSLLVVAPTSAGKTFISFYAMKKVLRSSDDGVLVYVAPTKALVNQIAAEIQARFSKQYGHDGRSVWAIHTRDYRINNPTGCQVLVTVPHILQIMLLAPSNAEKANSWSRRVKRIIFDEVHCIGQAEDGVIWEQLLLLAPCPIIALSATVGNPEEFKGWLAASEKTKGVDLEMIVHTSRYSDLRKFMFNPPKGQWTFRGLTAASEPQIPGLDEGQAETSSFSFIHPVVGLANRNRGTIDDVTLESRDCLTLWRCMLKHQTKDYPVDDALSPEKMFPAIAKKPDVVRWATGLKDVLMAWMRDPLSPFAAVRRELGPAFFSSHSPLENAATSTKSFGVNFCVDKKDVSSTALPLLTELHDRGALPAILFNYNQDYCEEVLINILEQLTHAEKTWKESSPEWKKKVAEYEKWKARAGKGKKREVQPTQGRSRDEPGLSKMDLMQEASAAEPDKMENFDPEAPLDMFSFADRTKLLDSELASWTRTLVWADVDPRIISALGRGVAVHHAGMNRRYRQTVEILFRKGFLTVVIATGTLALGINMPCKTVVFLGDSVFLTALNYLQAAGRAGRRGFDFLGNVVFAGMTPERAFEVMSSRLPDLRGHFPLSTTLVLRLLGLLHHTGNSEYAVKAVHALFTQTRICLGGPEDQAAMLHHLRFSIEYLRRQHLLSRECAPINFSGLVGHLYFTDNAVFALHGLLKEGFFHRLCANIHKDTESTLCEMVLVLAHIFVRVPVYDKKRAAEMASRCSSMIVLPPLPELAKTILTEHNRETLDIFRTYVSTFVEQHLGGTHDTRLPFTGHEVAPEQTEEDWQPMVDHLQPTKLRSPFDALSGLTDDFALISELCSTVRTGVFLEESAIPYIRIYPEDTAGVPWNAYVYDFFKHGDLTALVRENGIPRGEVWFLLKDFSLILATIVTSLDNLLRSTSPLDDDDNAMLDLQDAGDMIQEDRDEKQASEPMAAATTSATANTAPETAAPVASRKATKKKVVLDSWDDELGDEDTQPAVDKAPSASSRAPSDAGWRADEDEGLTSVLAAFKMLQTEFDEKFKKVWS</sequence>
<dbReference type="InterPro" id="IPR052431">
    <property type="entry name" value="SKI2_subfamily_helicases"/>
</dbReference>
<dbReference type="Proteomes" id="UP000037136">
    <property type="component" value="Unassembled WGS sequence"/>
</dbReference>
<dbReference type="FunFam" id="3.40.50.300:FF:001039">
    <property type="entry name" value="ATP-dependent RNA helicase DDX60"/>
    <property type="match status" value="1"/>
</dbReference>
<dbReference type="Pfam" id="PF00271">
    <property type="entry name" value="Helicase_C"/>
    <property type="match status" value="1"/>
</dbReference>
<dbReference type="GO" id="GO:0005737">
    <property type="term" value="C:cytoplasm"/>
    <property type="evidence" value="ECO:0007669"/>
    <property type="project" value="TreeGrafter"/>
</dbReference>
<dbReference type="Pfam" id="PF26076">
    <property type="entry name" value="WHD_DDX60"/>
    <property type="match status" value="1"/>
</dbReference>
<gene>
    <name evidence="8" type="ORF">XA68_18554</name>
</gene>
<keyword evidence="1" id="KW-0547">Nucleotide-binding</keyword>
<dbReference type="InterPro" id="IPR014001">
    <property type="entry name" value="Helicase_ATP-bd"/>
</dbReference>
<dbReference type="Gene3D" id="3.40.50.300">
    <property type="entry name" value="P-loop containing nucleotide triphosphate hydrolases"/>
    <property type="match status" value="2"/>
</dbReference>
<feature type="domain" description="Helicase ATP-binding" evidence="6">
    <location>
        <begin position="749"/>
        <end position="922"/>
    </location>
</feature>
<dbReference type="GO" id="GO:0004386">
    <property type="term" value="F:helicase activity"/>
    <property type="evidence" value="ECO:0007669"/>
    <property type="project" value="UniProtKB-KW"/>
</dbReference>
<feature type="region of interest" description="Disordered" evidence="5">
    <location>
        <begin position="1698"/>
        <end position="1731"/>
    </location>
</feature>
<dbReference type="InterPro" id="IPR059032">
    <property type="entry name" value="WHD_DDX60"/>
</dbReference>